<feature type="domain" description="FAD-binding PCMH-type" evidence="6">
    <location>
        <begin position="132"/>
        <end position="309"/>
    </location>
</feature>
<accession>A0A8H7F459</accession>
<dbReference type="GO" id="GO:0071949">
    <property type="term" value="F:FAD binding"/>
    <property type="evidence" value="ECO:0007669"/>
    <property type="project" value="InterPro"/>
</dbReference>
<evidence type="ECO:0000259" key="6">
    <source>
        <dbReference type="PROSITE" id="PS51387"/>
    </source>
</evidence>
<dbReference type="Proteomes" id="UP000629468">
    <property type="component" value="Unassembled WGS sequence"/>
</dbReference>
<dbReference type="InterPro" id="IPR012951">
    <property type="entry name" value="BBE"/>
</dbReference>
<comment type="cofactor">
    <cofactor evidence="1">
        <name>FAD</name>
        <dbReference type="ChEBI" id="CHEBI:57692"/>
    </cofactor>
</comment>
<dbReference type="PANTHER" id="PTHR42973">
    <property type="entry name" value="BINDING OXIDOREDUCTASE, PUTATIVE (AFU_ORTHOLOGUE AFUA_1G17690)-RELATED"/>
    <property type="match status" value="1"/>
</dbReference>
<dbReference type="Pfam" id="PF01565">
    <property type="entry name" value="FAD_binding_4"/>
    <property type="match status" value="1"/>
</dbReference>
<evidence type="ECO:0000256" key="3">
    <source>
        <dbReference type="ARBA" id="ARBA00022630"/>
    </source>
</evidence>
<evidence type="ECO:0000313" key="7">
    <source>
        <dbReference type="EMBL" id="KAF7776512.1"/>
    </source>
</evidence>
<dbReference type="InterPro" id="IPR016167">
    <property type="entry name" value="FAD-bd_PCMH_sub1"/>
</dbReference>
<dbReference type="PROSITE" id="PS51387">
    <property type="entry name" value="FAD_PCMH"/>
    <property type="match status" value="1"/>
</dbReference>
<dbReference type="InterPro" id="IPR016166">
    <property type="entry name" value="FAD-bd_PCMH"/>
</dbReference>
<comment type="similarity">
    <text evidence="2">Belongs to the oxygen-dependent FAD-linked oxidoreductase family.</text>
</comment>
<dbReference type="InterPro" id="IPR006094">
    <property type="entry name" value="Oxid_FAD_bind_N"/>
</dbReference>
<evidence type="ECO:0000256" key="5">
    <source>
        <dbReference type="ARBA" id="ARBA00023002"/>
    </source>
</evidence>
<keyword evidence="3" id="KW-0285">Flavoprotein</keyword>
<dbReference type="Gene3D" id="3.30.465.10">
    <property type="match status" value="1"/>
</dbReference>
<organism evidence="7 8">
    <name type="scientific">Agaricus bisporus var. burnettii</name>
    <dbReference type="NCBI Taxonomy" id="192524"/>
    <lineage>
        <taxon>Eukaryota</taxon>
        <taxon>Fungi</taxon>
        <taxon>Dikarya</taxon>
        <taxon>Basidiomycota</taxon>
        <taxon>Agaricomycotina</taxon>
        <taxon>Agaricomycetes</taxon>
        <taxon>Agaricomycetidae</taxon>
        <taxon>Agaricales</taxon>
        <taxon>Agaricineae</taxon>
        <taxon>Agaricaceae</taxon>
        <taxon>Agaricus</taxon>
    </lineage>
</organism>
<dbReference type="GO" id="GO:0016491">
    <property type="term" value="F:oxidoreductase activity"/>
    <property type="evidence" value="ECO:0007669"/>
    <property type="project" value="UniProtKB-KW"/>
</dbReference>
<dbReference type="Pfam" id="PF08031">
    <property type="entry name" value="BBE"/>
    <property type="match status" value="1"/>
</dbReference>
<dbReference type="AlphaFoldDB" id="A0A8H7F459"/>
<protein>
    <submittedName>
        <fullName evidence="7">CAZyme family AA7</fullName>
    </submittedName>
</protein>
<dbReference type="PANTHER" id="PTHR42973:SF39">
    <property type="entry name" value="FAD-BINDING PCMH-TYPE DOMAIN-CONTAINING PROTEIN"/>
    <property type="match status" value="1"/>
</dbReference>
<name>A0A8H7F459_AGABI</name>
<dbReference type="Gene3D" id="3.40.462.20">
    <property type="match status" value="1"/>
</dbReference>
<dbReference type="SUPFAM" id="SSF56176">
    <property type="entry name" value="FAD-binding/transporter-associated domain-like"/>
    <property type="match status" value="1"/>
</dbReference>
<comment type="caution">
    <text evidence="7">The sequence shown here is derived from an EMBL/GenBank/DDBJ whole genome shotgun (WGS) entry which is preliminary data.</text>
</comment>
<proteinExistence type="inferred from homology"/>
<dbReference type="InterPro" id="IPR050416">
    <property type="entry name" value="FAD-linked_Oxidoreductase"/>
</dbReference>
<evidence type="ECO:0000313" key="8">
    <source>
        <dbReference type="Proteomes" id="UP000629468"/>
    </source>
</evidence>
<sequence>MITDILGASIQQKSAKPAPFVAFIRWLLLYPPSQKIVDMAFRSVNPDIPSVVLPSDRQYLESSRAVKRDLERRNKLVIAGVGNFQPPPLKSGNISVKELQEIRALLSSNDQLLLPGTAAYHAAIFTGNLLYNKKRPGAVVVPYTADQIASVVSYARVNHIHLTIKNGGHSFAGYCLNYGGIVIDLTFFKGVHIDDKEDIVTIQAGCVWMDVYDALYKRDPSYIVVGGRCSTVGVSGFTLGGGLSAFSRSYGLGIDNVTEMTVVTAAGDVLTIHDEVDDDEKKKLFWAMRGGGGGNFGVLVEFKTKLHRVDDSDAKVAYGPMSWDLSDSDARERFKAAMDAFNNREWPAELVINAIWQYKAGKLWGEMTVIYNGKLDKCLEILDPLLKFQPTVFDVKEMQWHDCVVIEHGHDVESLIYYHCASFTFGEGAIKPAVTNTIISLMEEANKLLGDNGKAYILWDMAGHETTTVAKDATPYYWREGIYVGCFKIQWQHRRMTASSLAFAEEVKRRLLPYALEGKAAYVNYIDSTVLNWPYAYYGKNYARLQAIKKYWDPTDFFHFPQSITPEIPKNLQSLLKSYVPSTSRTFERAANISLTSAIDTVQHTPETQVVDEHHRPLTGPEATAAMWDQYSFSDPEKLWNMEEFDSEKVLMAISGDRTQAE</sequence>
<dbReference type="Gene3D" id="3.30.43.10">
    <property type="entry name" value="Uridine Diphospho-n-acetylenolpyruvylglucosamine Reductase, domain 2"/>
    <property type="match status" value="1"/>
</dbReference>
<reference evidence="7 8" key="1">
    <citation type="journal article" name="Sci. Rep.">
        <title>Telomere-to-telomere assembled and centromere annotated genomes of the two main subspecies of the button mushroom Agaricus bisporus reveal especially polymorphic chromosome ends.</title>
        <authorList>
            <person name="Sonnenberg A.S.M."/>
            <person name="Sedaghat-Telgerd N."/>
            <person name="Lavrijssen B."/>
            <person name="Ohm R.A."/>
            <person name="Hendrickx P.M."/>
            <person name="Scholtmeijer K."/>
            <person name="Baars J.J.P."/>
            <person name="van Peer A."/>
        </authorList>
    </citation>
    <scope>NUCLEOTIDE SEQUENCE [LARGE SCALE GENOMIC DNA]</scope>
    <source>
        <strain evidence="7 8">H119_p4</strain>
    </source>
</reference>
<keyword evidence="4" id="KW-0274">FAD</keyword>
<gene>
    <name evidence="7" type="ORF">Agabi119p4_4905</name>
</gene>
<evidence type="ECO:0000256" key="4">
    <source>
        <dbReference type="ARBA" id="ARBA00022827"/>
    </source>
</evidence>
<keyword evidence="5" id="KW-0560">Oxidoreductase</keyword>
<dbReference type="InterPro" id="IPR016169">
    <property type="entry name" value="FAD-bd_PCMH_sub2"/>
</dbReference>
<evidence type="ECO:0000256" key="2">
    <source>
        <dbReference type="ARBA" id="ARBA00005466"/>
    </source>
</evidence>
<dbReference type="InterPro" id="IPR036318">
    <property type="entry name" value="FAD-bd_PCMH-like_sf"/>
</dbReference>
<dbReference type="EMBL" id="JABXXO010000006">
    <property type="protein sequence ID" value="KAF7776512.1"/>
    <property type="molecule type" value="Genomic_DNA"/>
</dbReference>
<evidence type="ECO:0000256" key="1">
    <source>
        <dbReference type="ARBA" id="ARBA00001974"/>
    </source>
</evidence>